<evidence type="ECO:0000256" key="3">
    <source>
        <dbReference type="ARBA" id="ARBA00022989"/>
    </source>
</evidence>
<dbReference type="GO" id="GO:0016020">
    <property type="term" value="C:membrane"/>
    <property type="evidence" value="ECO:0007669"/>
    <property type="project" value="UniProtKB-SubCell"/>
</dbReference>
<feature type="transmembrane region" description="Helical" evidence="5">
    <location>
        <begin position="130"/>
        <end position="155"/>
    </location>
</feature>
<keyword evidence="4 5" id="KW-0472">Membrane</keyword>
<feature type="domain" description="G-protein coupled receptors family 1 profile" evidence="6">
    <location>
        <begin position="31"/>
        <end position="271"/>
    </location>
</feature>
<dbReference type="PANTHER" id="PTHR23021:SF82">
    <property type="entry name" value="G PROTEIN-COUPLED RECEPTOR"/>
    <property type="match status" value="1"/>
</dbReference>
<dbReference type="PANTHER" id="PTHR23021">
    <property type="entry name" value="SERPENTINE RECEPTOR, CLASS T"/>
    <property type="match status" value="1"/>
</dbReference>
<reference evidence="8" key="1">
    <citation type="submission" date="2020-12" db="UniProtKB">
        <authorList>
            <consortium name="WormBaseParasite"/>
        </authorList>
    </citation>
    <scope>IDENTIFICATION</scope>
    <source>
        <strain evidence="8">MHco3</strain>
    </source>
</reference>
<evidence type="ECO:0000256" key="1">
    <source>
        <dbReference type="ARBA" id="ARBA00004370"/>
    </source>
</evidence>
<keyword evidence="2 5" id="KW-0812">Transmembrane</keyword>
<feature type="transmembrane region" description="Helical" evidence="5">
    <location>
        <begin position="221"/>
        <end position="239"/>
    </location>
</feature>
<dbReference type="CDD" id="cd00637">
    <property type="entry name" value="7tm_classA_rhodopsin-like"/>
    <property type="match status" value="1"/>
</dbReference>
<keyword evidence="3 5" id="KW-1133">Transmembrane helix</keyword>
<evidence type="ECO:0000256" key="5">
    <source>
        <dbReference type="SAM" id="Phobius"/>
    </source>
</evidence>
<feature type="transmembrane region" description="Helical" evidence="5">
    <location>
        <begin position="53"/>
        <end position="76"/>
    </location>
</feature>
<dbReference type="Pfam" id="PF10321">
    <property type="entry name" value="7TM_GPCR_Srt"/>
    <property type="match status" value="1"/>
</dbReference>
<dbReference type="SUPFAM" id="SSF81321">
    <property type="entry name" value="Family A G protein-coupled receptor-like"/>
    <property type="match status" value="1"/>
</dbReference>
<dbReference type="WBParaSite" id="HCON_00192000-00001">
    <property type="protein sequence ID" value="HCON_00192000-00001"/>
    <property type="gene ID" value="HCON_00192000"/>
</dbReference>
<evidence type="ECO:0000313" key="7">
    <source>
        <dbReference type="Proteomes" id="UP000025227"/>
    </source>
</evidence>
<feature type="transmembrane region" description="Helical" evidence="5">
    <location>
        <begin position="88"/>
        <end position="109"/>
    </location>
</feature>
<keyword evidence="7" id="KW-1185">Reference proteome</keyword>
<organism evidence="7 8">
    <name type="scientific">Haemonchus contortus</name>
    <name type="common">Barber pole worm</name>
    <dbReference type="NCBI Taxonomy" id="6289"/>
    <lineage>
        <taxon>Eukaryota</taxon>
        <taxon>Metazoa</taxon>
        <taxon>Ecdysozoa</taxon>
        <taxon>Nematoda</taxon>
        <taxon>Chromadorea</taxon>
        <taxon>Rhabditida</taxon>
        <taxon>Rhabditina</taxon>
        <taxon>Rhabditomorpha</taxon>
        <taxon>Strongyloidea</taxon>
        <taxon>Trichostrongylidae</taxon>
        <taxon>Haemonchus</taxon>
    </lineage>
</organism>
<proteinExistence type="predicted"/>
<protein>
    <submittedName>
        <fullName evidence="8">G_PROTEIN_RECEP_F1_2 domain-containing protein</fullName>
    </submittedName>
</protein>
<dbReference type="InterPro" id="IPR017452">
    <property type="entry name" value="GPCR_Rhodpsn_7TM"/>
</dbReference>
<name>A0A7I4Z642_HAECO</name>
<dbReference type="OrthoDB" id="5802741at2759"/>
<evidence type="ECO:0000313" key="8">
    <source>
        <dbReference type="WBParaSite" id="HCON_00192000-00001"/>
    </source>
</evidence>
<dbReference type="InterPro" id="IPR019425">
    <property type="entry name" value="7TM_GPCR_serpentine_rcpt_Srt"/>
</dbReference>
<comment type="subcellular location">
    <subcellularLocation>
        <location evidence="1">Membrane</location>
    </subcellularLocation>
</comment>
<evidence type="ECO:0000256" key="2">
    <source>
        <dbReference type="ARBA" id="ARBA00022692"/>
    </source>
</evidence>
<feature type="transmembrane region" description="Helical" evidence="5">
    <location>
        <begin position="20"/>
        <end position="41"/>
    </location>
</feature>
<feature type="transmembrane region" description="Helical" evidence="5">
    <location>
        <begin position="251"/>
        <end position="274"/>
    </location>
</feature>
<evidence type="ECO:0000259" key="6">
    <source>
        <dbReference type="PROSITE" id="PS50262"/>
    </source>
</evidence>
<dbReference type="OMA" id="DIAQCFP"/>
<evidence type="ECO:0000256" key="4">
    <source>
        <dbReference type="ARBA" id="ARBA00023136"/>
    </source>
</evidence>
<accession>A0A7I4Z642</accession>
<dbReference type="Gene3D" id="1.20.1070.10">
    <property type="entry name" value="Rhodopsin 7-helix transmembrane proteins"/>
    <property type="match status" value="1"/>
</dbReference>
<feature type="transmembrane region" description="Helical" evidence="5">
    <location>
        <begin position="175"/>
        <end position="200"/>
    </location>
</feature>
<sequence length="335" mass="38385">MDVPDFSGRTPLSDVIVGSFMMVMSIACGCAYSIILVLLWKDHDLMKMASYKFMFVLGVFDVVQCVPHFATGIFTITQSVAHPDLAKAMGVLATPAYVAYTVLTLVLSFNRFIQIYSPPLDAILFSEKAVINWIGFSMVIWLLFASALSSPWATIRYFPDQYSWDYNYGLKFSWIVQKVEMIIELSTILISAVFYILVIIALYRTRRRFMSNSNSRAEMKVLIQALVITAYCTILNFLWHNAQAILPPIIWTYMAVNMMWILNSGVYPIIYLVVNRAIRDKIHPRQVSVQDHPMTTKHHIRSDENTKCKITRMHLDGDQNLGDTFRNKTKVQFVS</sequence>
<dbReference type="Proteomes" id="UP000025227">
    <property type="component" value="Unplaced"/>
</dbReference>
<dbReference type="PROSITE" id="PS50262">
    <property type="entry name" value="G_PROTEIN_RECEP_F1_2"/>
    <property type="match status" value="1"/>
</dbReference>
<dbReference type="AlphaFoldDB" id="A0A7I4Z642"/>